<dbReference type="EMBL" id="JAUSUG010000038">
    <property type="protein sequence ID" value="MDQ0257962.1"/>
    <property type="molecule type" value="Genomic_DNA"/>
</dbReference>
<sequence length="121" mass="13270">MARKDKSLSGFGDVAKINKNDDNNNKANANDDKKGDVNNNTKNNANNDVNVNVSEEGKGDYIDELLEGKKKKSDETVMTGIYLEKDLADILARLAKKGGRGTKSKVVNEALRKVFQEKGIL</sequence>
<proteinExistence type="predicted"/>
<name>A0ABU0A3A3_9BACI</name>
<feature type="compositionally biased region" description="Low complexity" evidence="1">
    <location>
        <begin position="37"/>
        <end position="53"/>
    </location>
</feature>
<accession>A0ABU0A3A3</accession>
<evidence type="ECO:0000313" key="3">
    <source>
        <dbReference type="Proteomes" id="UP001230005"/>
    </source>
</evidence>
<protein>
    <submittedName>
        <fullName evidence="2">Uncharacterized protein</fullName>
    </submittedName>
</protein>
<comment type="caution">
    <text evidence="2">The sequence shown here is derived from an EMBL/GenBank/DDBJ whole genome shotgun (WGS) entry which is preliminary data.</text>
</comment>
<dbReference type="Proteomes" id="UP001230005">
    <property type="component" value="Unassembled WGS sequence"/>
</dbReference>
<feature type="compositionally biased region" description="Basic and acidic residues" evidence="1">
    <location>
        <begin position="16"/>
        <end position="36"/>
    </location>
</feature>
<evidence type="ECO:0000313" key="2">
    <source>
        <dbReference type="EMBL" id="MDQ0257962.1"/>
    </source>
</evidence>
<feature type="region of interest" description="Disordered" evidence="1">
    <location>
        <begin position="1"/>
        <end position="54"/>
    </location>
</feature>
<gene>
    <name evidence="2" type="ORF">J2S74_005425</name>
</gene>
<organism evidence="2 3">
    <name type="scientific">Evansella vedderi</name>
    <dbReference type="NCBI Taxonomy" id="38282"/>
    <lineage>
        <taxon>Bacteria</taxon>
        <taxon>Bacillati</taxon>
        <taxon>Bacillota</taxon>
        <taxon>Bacilli</taxon>
        <taxon>Bacillales</taxon>
        <taxon>Bacillaceae</taxon>
        <taxon>Evansella</taxon>
    </lineage>
</organism>
<evidence type="ECO:0000256" key="1">
    <source>
        <dbReference type="SAM" id="MobiDB-lite"/>
    </source>
</evidence>
<keyword evidence="3" id="KW-1185">Reference proteome</keyword>
<reference evidence="2 3" key="1">
    <citation type="submission" date="2023-07" db="EMBL/GenBank/DDBJ databases">
        <title>Genomic Encyclopedia of Type Strains, Phase IV (KMG-IV): sequencing the most valuable type-strain genomes for metagenomic binning, comparative biology and taxonomic classification.</title>
        <authorList>
            <person name="Goeker M."/>
        </authorList>
    </citation>
    <scope>NUCLEOTIDE SEQUENCE [LARGE SCALE GENOMIC DNA]</scope>
    <source>
        <strain evidence="2 3">DSM 9768</strain>
    </source>
</reference>
<dbReference type="RefSeq" id="WP_307332512.1">
    <property type="nucleotide sequence ID" value="NZ_JAUSUG010000038.1"/>
</dbReference>
<dbReference type="CDD" id="cd21631">
    <property type="entry name" value="RHH_CopG_NikR-like"/>
    <property type="match status" value="1"/>
</dbReference>